<organism evidence="2 3">
    <name type="scientific">Microbacterium oleivorans</name>
    <dbReference type="NCBI Taxonomy" id="273677"/>
    <lineage>
        <taxon>Bacteria</taxon>
        <taxon>Bacillati</taxon>
        <taxon>Actinomycetota</taxon>
        <taxon>Actinomycetes</taxon>
        <taxon>Micrococcales</taxon>
        <taxon>Microbacteriaceae</taxon>
        <taxon>Microbacterium</taxon>
    </lineage>
</organism>
<keyword evidence="1" id="KW-1133">Transmembrane helix</keyword>
<dbReference type="EMBL" id="JFYO01000001">
    <property type="protein sequence ID" value="EZP29979.1"/>
    <property type="molecule type" value="Genomic_DNA"/>
</dbReference>
<feature type="transmembrane region" description="Helical" evidence="1">
    <location>
        <begin position="6"/>
        <end position="24"/>
    </location>
</feature>
<dbReference type="GeneID" id="91432043"/>
<sequence>MLPVLVTLLILNAVFNALVWPTFYRRVARDPRAHNEQGRPTRFLVVHTVLIGVALALAAASLIAGIVAATGTWS</sequence>
<dbReference type="OrthoDB" id="4954985at2"/>
<gene>
    <name evidence="2" type="ORF">BW34_00613</name>
</gene>
<dbReference type="InterPro" id="IPR058061">
    <property type="entry name" value="SCO4848-like"/>
</dbReference>
<name>A0A031FYN7_9MICO</name>
<accession>A0A031FYN7</accession>
<dbReference type="KEGG" id="moo:BWL13_01665"/>
<dbReference type="AlphaFoldDB" id="A0A031FYN7"/>
<comment type="caution">
    <text evidence="2">The sequence shown here is derived from an EMBL/GenBank/DDBJ whole genome shotgun (WGS) entry which is preliminary data.</text>
</comment>
<evidence type="ECO:0000313" key="3">
    <source>
        <dbReference type="Proteomes" id="UP000024001"/>
    </source>
</evidence>
<dbReference type="NCBIfam" id="NF046117">
    <property type="entry name" value="SCO4848_fam"/>
    <property type="match status" value="1"/>
</dbReference>
<dbReference type="Proteomes" id="UP000024001">
    <property type="component" value="Unassembled WGS sequence"/>
</dbReference>
<dbReference type="eggNOG" id="ENOG5033JC1">
    <property type="taxonomic scope" value="Bacteria"/>
</dbReference>
<keyword evidence="1" id="KW-0472">Membrane</keyword>
<keyword evidence="1" id="KW-0812">Transmembrane</keyword>
<dbReference type="PATRIC" id="fig|273677.3.peg.599"/>
<evidence type="ECO:0000256" key="1">
    <source>
        <dbReference type="SAM" id="Phobius"/>
    </source>
</evidence>
<proteinExistence type="predicted"/>
<dbReference type="RefSeq" id="WP_036309381.1">
    <property type="nucleotide sequence ID" value="NZ_CP031421.1"/>
</dbReference>
<feature type="transmembrane region" description="Helical" evidence="1">
    <location>
        <begin position="44"/>
        <end position="69"/>
    </location>
</feature>
<protein>
    <submittedName>
        <fullName evidence="2">Ribose/xylose/arabinose/galactoside ABC-type transport system, permease component</fullName>
    </submittedName>
</protein>
<keyword evidence="3" id="KW-1185">Reference proteome</keyword>
<reference evidence="2 3" key="1">
    <citation type="submission" date="2014-03" db="EMBL/GenBank/DDBJ databases">
        <title>Draft Genome Sequences of 13 Willow Endophytes.</title>
        <authorList>
            <person name="Gan H.Y."/>
            <person name="Gan H.M."/>
            <person name="Savka M.A."/>
            <person name="Hudson A.O."/>
        </authorList>
    </citation>
    <scope>NUCLEOTIDE SEQUENCE [LARGE SCALE GENOMIC DNA]</scope>
    <source>
        <strain evidence="2 3">RIT293</strain>
    </source>
</reference>
<evidence type="ECO:0000313" key="2">
    <source>
        <dbReference type="EMBL" id="EZP29979.1"/>
    </source>
</evidence>
<dbReference type="Pfam" id="PF26606">
    <property type="entry name" value="SCO4848"/>
    <property type="match status" value="1"/>
</dbReference>